<dbReference type="SUPFAM" id="SSF52540">
    <property type="entry name" value="P-loop containing nucleoside triphosphate hydrolases"/>
    <property type="match status" value="1"/>
</dbReference>
<dbReference type="Pfam" id="PF13538">
    <property type="entry name" value="UvrD_C_2"/>
    <property type="match status" value="1"/>
</dbReference>
<accession>A0A0Q0EFI2</accession>
<name>A0A0Q0EFI2_9PSED</name>
<dbReference type="InterPro" id="IPR027417">
    <property type="entry name" value="P-loop_NTPase"/>
</dbReference>
<dbReference type="InterPro" id="IPR027785">
    <property type="entry name" value="UvrD-like_helicase_C"/>
</dbReference>
<dbReference type="AlphaFoldDB" id="A0A0Q0EFI2"/>
<sequence>WTRWARSVLDAFDSFQLLCAVRKGPWGVEGLNQRITHALFNAQLIESEQQWYEGRPVLMTHNDYGLGLMNGDIGITLRLPERDGEGKQVLRVAFPRNDGSGGVRFVLPSRLNEVETVYAMTVHKSQGSEFAHTALILPEALNPVLTKELIYTGITRAKHWFSLIEPRQGIFEEALRRKVKRLSGLMLGL</sequence>
<gene>
    <name evidence="2" type="ORF">ALO40_03272</name>
</gene>
<dbReference type="RefSeq" id="WP_159420950.1">
    <property type="nucleotide sequence ID" value="NZ_LJRR01000417.1"/>
</dbReference>
<reference evidence="2 3" key="1">
    <citation type="submission" date="2015-09" db="EMBL/GenBank/DDBJ databases">
        <title>Genome announcement of multiple Pseudomonas syringae strains.</title>
        <authorList>
            <person name="Thakur S."/>
            <person name="Wang P.W."/>
            <person name="Gong Y."/>
            <person name="Weir B.S."/>
            <person name="Guttman D.S."/>
        </authorList>
    </citation>
    <scope>NUCLEOTIDE SEQUENCE [LARGE SCALE GENOMIC DNA]</scope>
    <source>
        <strain evidence="2 3">ICMP3963</strain>
    </source>
</reference>
<comment type="caution">
    <text evidence="2">The sequence shown here is derived from an EMBL/GenBank/DDBJ whole genome shotgun (WGS) entry which is preliminary data.</text>
</comment>
<evidence type="ECO:0000313" key="2">
    <source>
        <dbReference type="EMBL" id="KPZ09789.1"/>
    </source>
</evidence>
<organism evidence="2 3">
    <name type="scientific">Pseudomonas syringae pv. viburni</name>
    <dbReference type="NCBI Taxonomy" id="251703"/>
    <lineage>
        <taxon>Bacteria</taxon>
        <taxon>Pseudomonadati</taxon>
        <taxon>Pseudomonadota</taxon>
        <taxon>Gammaproteobacteria</taxon>
        <taxon>Pseudomonadales</taxon>
        <taxon>Pseudomonadaceae</taxon>
        <taxon>Pseudomonas</taxon>
    </lineage>
</organism>
<proteinExistence type="predicted"/>
<dbReference type="Proteomes" id="UP000050317">
    <property type="component" value="Unassembled WGS sequence"/>
</dbReference>
<evidence type="ECO:0000259" key="1">
    <source>
        <dbReference type="Pfam" id="PF13538"/>
    </source>
</evidence>
<dbReference type="PATRIC" id="fig|251703.9.peg.4611"/>
<feature type="non-terminal residue" evidence="2">
    <location>
        <position position="1"/>
    </location>
</feature>
<dbReference type="Gene3D" id="3.40.50.300">
    <property type="entry name" value="P-loop containing nucleotide triphosphate hydrolases"/>
    <property type="match status" value="2"/>
</dbReference>
<evidence type="ECO:0000313" key="3">
    <source>
        <dbReference type="Proteomes" id="UP000050317"/>
    </source>
</evidence>
<dbReference type="CDD" id="cd18809">
    <property type="entry name" value="SF1_C_RecD"/>
    <property type="match status" value="1"/>
</dbReference>
<feature type="domain" description="UvrD-like helicase C-terminal" evidence="1">
    <location>
        <begin position="117"/>
        <end position="163"/>
    </location>
</feature>
<dbReference type="EMBL" id="LJRR01000417">
    <property type="protein sequence ID" value="KPZ09789.1"/>
    <property type="molecule type" value="Genomic_DNA"/>
</dbReference>
<protein>
    <submittedName>
        <fullName evidence="2">Exodeoxyribonuclease V subunit alpha</fullName>
    </submittedName>
</protein>